<proteinExistence type="predicted"/>
<dbReference type="EMBL" id="NKXS01001692">
    <property type="protein sequence ID" value="PIN17305.1"/>
    <property type="molecule type" value="Genomic_DNA"/>
</dbReference>
<dbReference type="PANTHER" id="PTHR31549">
    <property type="entry name" value="PROTEIN, PUTATIVE (DUF247)-RELATED-RELATED"/>
    <property type="match status" value="1"/>
</dbReference>
<dbReference type="InterPro" id="IPR004158">
    <property type="entry name" value="DUF247_pln"/>
</dbReference>
<dbReference type="Proteomes" id="UP000231279">
    <property type="component" value="Unassembled WGS sequence"/>
</dbReference>
<keyword evidence="1" id="KW-1133">Transmembrane helix</keyword>
<dbReference type="Pfam" id="PF03140">
    <property type="entry name" value="DUF247"/>
    <property type="match status" value="1"/>
</dbReference>
<dbReference type="STRING" id="429701.A0A2G9HII1"/>
<feature type="transmembrane region" description="Helical" evidence="1">
    <location>
        <begin position="79"/>
        <end position="100"/>
    </location>
</feature>
<gene>
    <name evidence="2" type="ORF">CDL12_10041</name>
</gene>
<evidence type="ECO:0000313" key="3">
    <source>
        <dbReference type="Proteomes" id="UP000231279"/>
    </source>
</evidence>
<evidence type="ECO:0000313" key="2">
    <source>
        <dbReference type="EMBL" id="PIN17305.1"/>
    </source>
</evidence>
<accession>A0A2G9HII1</accession>
<dbReference type="OrthoDB" id="1849062at2759"/>
<name>A0A2G9HII1_9LAMI</name>
<organism evidence="2 3">
    <name type="scientific">Handroanthus impetiginosus</name>
    <dbReference type="NCBI Taxonomy" id="429701"/>
    <lineage>
        <taxon>Eukaryota</taxon>
        <taxon>Viridiplantae</taxon>
        <taxon>Streptophyta</taxon>
        <taxon>Embryophyta</taxon>
        <taxon>Tracheophyta</taxon>
        <taxon>Spermatophyta</taxon>
        <taxon>Magnoliopsida</taxon>
        <taxon>eudicotyledons</taxon>
        <taxon>Gunneridae</taxon>
        <taxon>Pentapetalae</taxon>
        <taxon>asterids</taxon>
        <taxon>lamiids</taxon>
        <taxon>Lamiales</taxon>
        <taxon>Bignoniaceae</taxon>
        <taxon>Crescentiina</taxon>
        <taxon>Tabebuia alliance</taxon>
        <taxon>Handroanthus</taxon>
    </lineage>
</organism>
<protein>
    <submittedName>
        <fullName evidence="2">Uncharacterized protein</fullName>
    </submittedName>
</protein>
<keyword evidence="3" id="KW-1185">Reference proteome</keyword>
<dbReference type="AlphaFoldDB" id="A0A2G9HII1"/>
<comment type="caution">
    <text evidence="2">The sequence shown here is derived from an EMBL/GenBank/DDBJ whole genome shotgun (WGS) entry which is preliminary data.</text>
</comment>
<sequence length="393" mass="45355">MEERNRHDYIPKMVSIGPYHEGNPELLYAEFFKIKALERFREAHEPETLLCHLVIKSKIPEIRDIYQRGSTDRYSDDRLALNMLLDALFIAIFMLEYIAAERGNMAEYPSLVNIARMRDYFGPLSISLVVRDMCLVDNQIPIWIVVLLLSTIVPDRGDEAKILRGYVSLVLFGELYSAKISVPEWADESILHLFDLFYGVLAVFVHEPVEETRSGHVNSFGVSRFPSCLKAKGDLKILGHSFRSLTELKAKGIHLKLSPTQSLLDVKFKSNFMYAELQLPTLSTCLDTKTLFLNMMCYELDPQTLSRGVMISYINLMKLLIMKPKDVKELREKNILLGFRGSDEEIVKMYQDFDTHGADNPGIYKDVKNRIQAHYNSKIKTWKVKLIHTYFHC</sequence>
<keyword evidence="1" id="KW-0472">Membrane</keyword>
<keyword evidence="1" id="KW-0812">Transmembrane</keyword>
<reference evidence="3" key="1">
    <citation type="journal article" date="2018" name="Gigascience">
        <title>Genome assembly of the Pink Ipe (Handroanthus impetiginosus, Bignoniaceae), a highly valued, ecologically keystone Neotropical timber forest tree.</title>
        <authorList>
            <person name="Silva-Junior O.B."/>
            <person name="Grattapaglia D."/>
            <person name="Novaes E."/>
            <person name="Collevatti R.G."/>
        </authorList>
    </citation>
    <scope>NUCLEOTIDE SEQUENCE [LARGE SCALE GENOMIC DNA]</scope>
    <source>
        <strain evidence="3">cv. UFG-1</strain>
    </source>
</reference>
<dbReference type="PANTHER" id="PTHR31549:SF129">
    <property type="entry name" value="DUF4220 DOMAIN-CONTAINING PROTEIN"/>
    <property type="match status" value="1"/>
</dbReference>
<evidence type="ECO:0000256" key="1">
    <source>
        <dbReference type="SAM" id="Phobius"/>
    </source>
</evidence>